<evidence type="ECO:0000256" key="1">
    <source>
        <dbReference type="ARBA" id="ARBA00022468"/>
    </source>
</evidence>
<gene>
    <name evidence="4" type="ORF">Q8A67_006453</name>
</gene>
<dbReference type="InterPro" id="IPR037863">
    <property type="entry name" value="RHOGAP6/36"/>
</dbReference>
<evidence type="ECO:0000256" key="2">
    <source>
        <dbReference type="SAM" id="MobiDB-lite"/>
    </source>
</evidence>
<accession>A0AA88Q1M5</accession>
<dbReference type="CDD" id="cd04376">
    <property type="entry name" value="RhoGAP_ARHGAP6"/>
    <property type="match status" value="1"/>
</dbReference>
<dbReference type="InterPro" id="IPR041852">
    <property type="entry name" value="ARHGAP6_RhoGAP"/>
</dbReference>
<dbReference type="PANTHER" id="PTHR12635">
    <property type="entry name" value="RHO-GTPASE-ACTIVATING PROTEIN 6 FAMILY MEMBER"/>
    <property type="match status" value="1"/>
</dbReference>
<dbReference type="Gene3D" id="1.10.555.10">
    <property type="entry name" value="Rho GTPase activation protein"/>
    <property type="match status" value="1"/>
</dbReference>
<keyword evidence="1" id="KW-0343">GTPase activation</keyword>
<name>A0AA88Q1M5_9TELE</name>
<dbReference type="GO" id="GO:1902533">
    <property type="term" value="P:positive regulation of intracellular signal transduction"/>
    <property type="evidence" value="ECO:0007669"/>
    <property type="project" value="UniProtKB-ARBA"/>
</dbReference>
<protein>
    <recommendedName>
        <fullName evidence="3">Rho-GAP domain-containing protein</fullName>
    </recommendedName>
</protein>
<feature type="domain" description="Rho-GAP" evidence="3">
    <location>
        <begin position="358"/>
        <end position="559"/>
    </location>
</feature>
<feature type="region of interest" description="Disordered" evidence="2">
    <location>
        <begin position="773"/>
        <end position="792"/>
    </location>
</feature>
<dbReference type="PANTHER" id="PTHR12635:SF7">
    <property type="entry name" value="RHO GTPASE ACTIVATING PROTEIN 6-RELATED"/>
    <property type="match status" value="1"/>
</dbReference>
<dbReference type="SUPFAM" id="SSF48350">
    <property type="entry name" value="GTPase activation domain, GAP"/>
    <property type="match status" value="1"/>
</dbReference>
<keyword evidence="5" id="KW-1185">Reference proteome</keyword>
<dbReference type="PROSITE" id="PS50238">
    <property type="entry name" value="RHOGAP"/>
    <property type="match status" value="1"/>
</dbReference>
<dbReference type="InterPro" id="IPR008936">
    <property type="entry name" value="Rho_GTPase_activation_prot"/>
</dbReference>
<evidence type="ECO:0000313" key="4">
    <source>
        <dbReference type="EMBL" id="KAK2904654.1"/>
    </source>
</evidence>
<dbReference type="EMBL" id="JAUYZG010000006">
    <property type="protein sequence ID" value="KAK2904654.1"/>
    <property type="molecule type" value="Genomic_DNA"/>
</dbReference>
<dbReference type="Proteomes" id="UP001187343">
    <property type="component" value="Unassembled WGS sequence"/>
</dbReference>
<evidence type="ECO:0000313" key="5">
    <source>
        <dbReference type="Proteomes" id="UP001187343"/>
    </source>
</evidence>
<dbReference type="InterPro" id="IPR000198">
    <property type="entry name" value="RhoGAP_dom"/>
</dbReference>
<dbReference type="GO" id="GO:0005096">
    <property type="term" value="F:GTPase activator activity"/>
    <property type="evidence" value="ECO:0007669"/>
    <property type="project" value="UniProtKB-KW"/>
</dbReference>
<dbReference type="GO" id="GO:0005856">
    <property type="term" value="C:cytoskeleton"/>
    <property type="evidence" value="ECO:0007669"/>
    <property type="project" value="UniProtKB-ARBA"/>
</dbReference>
<dbReference type="SMART" id="SM00324">
    <property type="entry name" value="RhoGAP"/>
    <property type="match status" value="1"/>
</dbReference>
<feature type="compositionally biased region" description="Basic and acidic residues" evidence="2">
    <location>
        <begin position="750"/>
        <end position="759"/>
    </location>
</feature>
<feature type="compositionally biased region" description="Low complexity" evidence="2">
    <location>
        <begin position="282"/>
        <end position="309"/>
    </location>
</feature>
<organism evidence="4 5">
    <name type="scientific">Cirrhinus molitorella</name>
    <name type="common">mud carp</name>
    <dbReference type="NCBI Taxonomy" id="172907"/>
    <lineage>
        <taxon>Eukaryota</taxon>
        <taxon>Metazoa</taxon>
        <taxon>Chordata</taxon>
        <taxon>Craniata</taxon>
        <taxon>Vertebrata</taxon>
        <taxon>Euteleostomi</taxon>
        <taxon>Actinopterygii</taxon>
        <taxon>Neopterygii</taxon>
        <taxon>Teleostei</taxon>
        <taxon>Ostariophysi</taxon>
        <taxon>Cypriniformes</taxon>
        <taxon>Cyprinidae</taxon>
        <taxon>Labeoninae</taxon>
        <taxon>Labeonini</taxon>
        <taxon>Cirrhinus</taxon>
    </lineage>
</organism>
<feature type="region of interest" description="Disordered" evidence="2">
    <location>
        <begin position="276"/>
        <end position="317"/>
    </location>
</feature>
<feature type="region of interest" description="Disordered" evidence="2">
    <location>
        <begin position="203"/>
        <end position="234"/>
    </location>
</feature>
<feature type="region of interest" description="Disordered" evidence="2">
    <location>
        <begin position="727"/>
        <end position="763"/>
    </location>
</feature>
<dbReference type="FunFam" id="1.10.555.10:FF:000017">
    <property type="entry name" value="Rho GTPase activating protein 6"/>
    <property type="match status" value="1"/>
</dbReference>
<evidence type="ECO:0000259" key="3">
    <source>
        <dbReference type="PROSITE" id="PS50238"/>
    </source>
</evidence>
<dbReference type="AlphaFoldDB" id="A0AA88Q1M5"/>
<feature type="compositionally biased region" description="Polar residues" evidence="2">
    <location>
        <begin position="733"/>
        <end position="749"/>
    </location>
</feature>
<sequence>MSAQGLLNSVFSCSSSGSKTLTKRKLHQTRSLDSALIRNCGAPGDANGHRSFCWSSGSTAGFTNSQSTSESHAVDPRFKKRFSSSSLSTSSDASSISNLHFDYRSGKRNASRDLSLNLSGSSNIFSPRKWLQRKLPQSDAVQHNICKSEADFTCKKTAGHNIHMQSVPIQSLSELERVRLQEVALVRLMKDFDLGCQITIPKDGQKRKKSLRRKLDSLSKEKRDKESDPQAFGVPLSQVIFNDRRYKQLQEEREQEEQEEQRSPVERVSSLLHLTARRSTNKELSSSNSSLSSSSETPNEGTTPGTPETALRSRRRGGMSVDCITDLDDSHSRLLEALQLSMPVESASEKKKTSDAKLSLNPIYRQVPRVLDSCCQHLQKYGLQTVGIFRVGSSKKRVRQLREAFDQGAEVVLDQRHSAHDVAALLKEFLRDMPDPLLTRELYSAFISCASLEKLDQHTAIQLLVCLLPACNSDTLQCLLHFLSDVANHAEDSRDADGNKVIGNKMTSLNLATIFGPNLLHKQKSSEKEFSVESSARMEDSAAIISVVQHMIDTHRSLFTISAELQNEVLLSLLDTDSDVVDYLLRRKTPQCDEVKSSSGEISPYDNNSPVLSEWFHPSGTDDHSPTNLQDALDGNNAGNFCLSPSQANTRETIHDKARIWRTRHALLSGLHDKLLTGSDGHLYKRASSDVFYDDDIDTKPVHETQAPRTNVPAECKLRLHVTNVDGSPLNVPRQQTHPIASSRRTAFHQSEEPAKQGDRLPAVSMQPRVTSCQGAASHVPSKNFGAEQHPDWPPEKWQIWQLLSSDSIDTLPETMV</sequence>
<feature type="region of interest" description="Disordered" evidence="2">
    <location>
        <begin position="250"/>
        <end position="269"/>
    </location>
</feature>
<dbReference type="Pfam" id="PF00620">
    <property type="entry name" value="RhoGAP"/>
    <property type="match status" value="1"/>
</dbReference>
<feature type="region of interest" description="Disordered" evidence="2">
    <location>
        <begin position="616"/>
        <end position="638"/>
    </location>
</feature>
<proteinExistence type="predicted"/>
<comment type="caution">
    <text evidence="4">The sequence shown here is derived from an EMBL/GenBank/DDBJ whole genome shotgun (WGS) entry which is preliminary data.</text>
</comment>
<reference evidence="4" key="1">
    <citation type="submission" date="2023-08" db="EMBL/GenBank/DDBJ databases">
        <title>Chromosome-level Genome Assembly of mud carp (Cirrhinus molitorella).</title>
        <authorList>
            <person name="Liu H."/>
        </authorList>
    </citation>
    <scope>NUCLEOTIDE SEQUENCE</scope>
    <source>
        <strain evidence="4">Prfri</strain>
        <tissue evidence="4">Muscle</tissue>
    </source>
</reference>
<feature type="compositionally biased region" description="Basic and acidic residues" evidence="2">
    <location>
        <begin position="213"/>
        <end position="228"/>
    </location>
</feature>
<dbReference type="GO" id="GO:0007165">
    <property type="term" value="P:signal transduction"/>
    <property type="evidence" value="ECO:0007669"/>
    <property type="project" value="InterPro"/>
</dbReference>